<gene>
    <name evidence="3" type="ORF">TCE0_034f10899</name>
</gene>
<dbReference type="PANTHER" id="PTHR35152:SF1">
    <property type="entry name" value="DOMAIN SIGNALLING PROTEIN, PUTATIVE (AFU_ORTHOLOGUE AFUA_5G11310)-RELATED"/>
    <property type="match status" value="1"/>
</dbReference>
<dbReference type="PANTHER" id="PTHR35152">
    <property type="entry name" value="DOMAIN SIGNALLING PROTEIN, PUTATIVE (AFU_ORTHOLOGUE AFUA_5G11310)-RELATED"/>
    <property type="match status" value="1"/>
</dbReference>
<feature type="transmembrane region" description="Helical" evidence="1">
    <location>
        <begin position="95"/>
        <end position="115"/>
    </location>
</feature>
<accession>A0A6V8HEC9</accession>
<feature type="domain" description="MHYT" evidence="2">
    <location>
        <begin position="19"/>
        <end position="218"/>
    </location>
</feature>
<dbReference type="EMBL" id="DF933830">
    <property type="protein sequence ID" value="GAM39389.1"/>
    <property type="molecule type" value="Genomic_DNA"/>
</dbReference>
<feature type="transmembrane region" description="Helical" evidence="1">
    <location>
        <begin position="223"/>
        <end position="248"/>
    </location>
</feature>
<dbReference type="Pfam" id="PF03707">
    <property type="entry name" value="MHYT"/>
    <property type="match status" value="2"/>
</dbReference>
<feature type="transmembrane region" description="Helical" evidence="1">
    <location>
        <begin position="127"/>
        <end position="145"/>
    </location>
</feature>
<keyword evidence="1" id="KW-0812">Transmembrane</keyword>
<evidence type="ECO:0000313" key="3">
    <source>
        <dbReference type="EMBL" id="GAM39389.1"/>
    </source>
</evidence>
<keyword evidence="4" id="KW-1185">Reference proteome</keyword>
<dbReference type="Proteomes" id="UP000053095">
    <property type="component" value="Unassembled WGS sequence"/>
</dbReference>
<feature type="transmembrane region" description="Helical" evidence="1">
    <location>
        <begin position="194"/>
        <end position="211"/>
    </location>
</feature>
<organism evidence="3 4">
    <name type="scientific">Talaromyces pinophilus</name>
    <name type="common">Penicillium pinophilum</name>
    <dbReference type="NCBI Taxonomy" id="128442"/>
    <lineage>
        <taxon>Eukaryota</taxon>
        <taxon>Fungi</taxon>
        <taxon>Dikarya</taxon>
        <taxon>Ascomycota</taxon>
        <taxon>Pezizomycotina</taxon>
        <taxon>Eurotiomycetes</taxon>
        <taxon>Eurotiomycetidae</taxon>
        <taxon>Eurotiales</taxon>
        <taxon>Trichocomaceae</taxon>
        <taxon>Talaromyces</taxon>
        <taxon>Talaromyces sect. Talaromyces</taxon>
    </lineage>
</organism>
<dbReference type="InterPro" id="IPR005330">
    <property type="entry name" value="MHYT_dom"/>
</dbReference>
<protein>
    <recommendedName>
        <fullName evidence="2">MHYT domain-containing protein</fullName>
    </recommendedName>
</protein>
<keyword evidence="1" id="KW-0472">Membrane</keyword>
<feature type="transmembrane region" description="Helical" evidence="1">
    <location>
        <begin position="157"/>
        <end position="182"/>
    </location>
</feature>
<keyword evidence="1" id="KW-1133">Transmembrane helix</keyword>
<feature type="transmembrane region" description="Helical" evidence="1">
    <location>
        <begin position="54"/>
        <end position="75"/>
    </location>
</feature>
<name>A0A6V8HEC9_TALPI</name>
<comment type="caution">
    <text evidence="3">The sequence shown here is derived from an EMBL/GenBank/DDBJ whole genome shotgun (WGS) entry which is preliminary data.</text>
</comment>
<sequence length="873" mass="96271">MTVPTQQMLNGLVPMPINYDGGYIALSYIVSVMGSTTCLELLHRRSSRSGLLNWYLLLASSLSMGGIGIYSMHFIANRAIVLGDGSNTQQISYNIQFTIISLFLPILVLSTAFYAISFEERPSIIRLLAGGIGTGAAICAMHYLGQLGISNYHCSYGPAYVVGAALIATVSATIALSIFFRWKAAWTNSWWRRLVCAALLAGAVSGMHWTAAVGTQYHRIPGFLGVGQFCAALSFAACITLTICAVIAGGQRHQSTTRARQLVLSCAFFDPAGRIMVSPQALLPTRKVVDRYINKSMKDDDFSRTHPAFLWAFRASRNWALVKGIIPSMKNTLQSNELEIKRLINQRGIVTENDQDTEFSFDTIFKHFFCITAQNLADELRLPLSGLGELYHHVLSTVTQVSRFEMGSKTLPRIGKGQLMFTVRQLDEHEAARFMANGYRFAPIERVTDILSRRVHLSPTDLAIHLHDMRDYASSERGYAPGVHLVAFSLRPTLQEHFEILTRAGGGMALPSSTLPISSLTKSDLELLNSMDECGFTACLKQLLALRSTIGGINGSLSSVDTLSSSASEESFPTHLYRAMLELMTMLPENIASAARFSAKPLLAPCHRQSPSDPEQCVLICFRVVSALDTRISDTNLTFTPLRLFRVQEQVNDKISERERFIRELNAEFASYSAQSTANHKDETTLSKPSERIIVFPSKIWNRIGSGISSKKIQLPGRLTRATSQESLVRQLSEIHTKSAFLSAPTSPLTSNSPSRNALNPFINEILVSKEVTVDVARLDDVEMTDIPTKRKSSIQQNTSSASQDNDAISEYQVDGHVSYSTASLAGAERRTVIEGGLARFGTTYVDELYGLCLGREVRMKPGFYNHDKAGEM</sequence>
<dbReference type="AlphaFoldDB" id="A0A6V8HEC9"/>
<evidence type="ECO:0000259" key="2">
    <source>
        <dbReference type="PROSITE" id="PS50924"/>
    </source>
</evidence>
<proteinExistence type="predicted"/>
<evidence type="ECO:0000256" key="1">
    <source>
        <dbReference type="SAM" id="Phobius"/>
    </source>
</evidence>
<dbReference type="PROSITE" id="PS50924">
    <property type="entry name" value="MHYT"/>
    <property type="match status" value="1"/>
</dbReference>
<reference evidence="4" key="1">
    <citation type="journal article" date="2015" name="Genome Announc.">
        <title>Draft genome sequence of Talaromyces cellulolyticus strain Y-94, a source of lignocellulosic biomass-degrading enzymes.</title>
        <authorList>
            <person name="Fujii T."/>
            <person name="Koike H."/>
            <person name="Sawayama S."/>
            <person name="Yano S."/>
            <person name="Inoue H."/>
        </authorList>
    </citation>
    <scope>NUCLEOTIDE SEQUENCE [LARGE SCALE GENOMIC DNA]</scope>
    <source>
        <strain evidence="4">Y-94</strain>
    </source>
</reference>
<evidence type="ECO:0000313" key="4">
    <source>
        <dbReference type="Proteomes" id="UP000053095"/>
    </source>
</evidence>
<feature type="transmembrane region" description="Helical" evidence="1">
    <location>
        <begin position="22"/>
        <end position="42"/>
    </location>
</feature>